<evidence type="ECO:0000256" key="1">
    <source>
        <dbReference type="ARBA" id="ARBA00023125"/>
    </source>
</evidence>
<keyword evidence="2" id="KW-0233">DNA recombination</keyword>
<evidence type="ECO:0000256" key="3">
    <source>
        <dbReference type="SAM" id="Coils"/>
    </source>
</evidence>
<dbReference type="PANTHER" id="PTHR30461:SF2">
    <property type="entry name" value="SERINE RECOMBINASE PINE-RELATED"/>
    <property type="match status" value="1"/>
</dbReference>
<evidence type="ECO:0000313" key="5">
    <source>
        <dbReference type="Proteomes" id="UP000481109"/>
    </source>
</evidence>
<protein>
    <submittedName>
        <fullName evidence="4">Recombinase family protein</fullName>
    </submittedName>
</protein>
<keyword evidence="3" id="KW-0175">Coiled coil</keyword>
<accession>A0A6G4XTN3</accession>
<proteinExistence type="predicted"/>
<dbReference type="InterPro" id="IPR036162">
    <property type="entry name" value="Resolvase-like_N_sf"/>
</dbReference>
<keyword evidence="5" id="KW-1185">Reference proteome</keyword>
<comment type="caution">
    <text evidence="4">The sequence shown here is derived from an EMBL/GenBank/DDBJ whole genome shotgun (WGS) entry which is preliminary data.</text>
</comment>
<organism evidence="4 5">
    <name type="scientific">Streptomyces mesophilus</name>
    <dbReference type="NCBI Taxonomy" id="1775132"/>
    <lineage>
        <taxon>Bacteria</taxon>
        <taxon>Bacillati</taxon>
        <taxon>Actinomycetota</taxon>
        <taxon>Actinomycetes</taxon>
        <taxon>Kitasatosporales</taxon>
        <taxon>Streptomycetaceae</taxon>
        <taxon>Streptomyces</taxon>
    </lineage>
</organism>
<dbReference type="PANTHER" id="PTHR30461">
    <property type="entry name" value="DNA-INVERTASE FROM LAMBDOID PROPHAGE"/>
    <property type="match status" value="1"/>
</dbReference>
<keyword evidence="1" id="KW-0238">DNA-binding</keyword>
<sequence length="324" mass="36265">MTLIELCEERGVKVYVATHGRAYDPADPRDRRSLLEDALDSEHESAKISARTLRGLDANVRDGKPHGICPFGYDREYEIRQGKRVPVRLRKTGNRTVKASWPSLVSEELFHDVQAIISEPSRRTTTRGPQVHEFTRAMTCDVCDGPVSVSYKRNRESYVCKTRSCVRISKEAVDELMTGLTVAYLARPDVYADQAPPAELAQLKLTLGALDGVRADLKELEEAEPKTLAEARVIARTIDRLEREAAELEVAAVELSRPNRLASLFSPEGNVMSRWLRTPVPVQRAIVALLFTPGVLGQPRIKRGKFGPADLAACERMEFRRDTD</sequence>
<dbReference type="GO" id="GO:0003677">
    <property type="term" value="F:DNA binding"/>
    <property type="evidence" value="ECO:0007669"/>
    <property type="project" value="UniProtKB-KW"/>
</dbReference>
<evidence type="ECO:0000256" key="2">
    <source>
        <dbReference type="ARBA" id="ARBA00023172"/>
    </source>
</evidence>
<dbReference type="InterPro" id="IPR038109">
    <property type="entry name" value="DNA_bind_recomb_sf"/>
</dbReference>
<name>A0A6G4XTN3_9ACTN</name>
<feature type="coiled-coil region" evidence="3">
    <location>
        <begin position="231"/>
        <end position="258"/>
    </location>
</feature>
<dbReference type="GO" id="GO:0000150">
    <property type="term" value="F:DNA strand exchange activity"/>
    <property type="evidence" value="ECO:0007669"/>
    <property type="project" value="InterPro"/>
</dbReference>
<gene>
    <name evidence="4" type="ORF">G6045_33685</name>
</gene>
<dbReference type="EMBL" id="JAAKZW010000229">
    <property type="protein sequence ID" value="NGO80573.1"/>
    <property type="molecule type" value="Genomic_DNA"/>
</dbReference>
<dbReference type="Gene3D" id="3.90.1750.20">
    <property type="entry name" value="Putative Large Serine Recombinase, Chain B, Domain 2"/>
    <property type="match status" value="1"/>
</dbReference>
<evidence type="ECO:0000313" key="4">
    <source>
        <dbReference type="EMBL" id="NGO80573.1"/>
    </source>
</evidence>
<reference evidence="4 5" key="1">
    <citation type="submission" date="2020-02" db="EMBL/GenBank/DDBJ databases">
        <title>Whole-genome analyses of novel actinobacteria.</title>
        <authorList>
            <person name="Sahin N."/>
            <person name="Tokatli A."/>
        </authorList>
    </citation>
    <scope>NUCLEOTIDE SEQUENCE [LARGE SCALE GENOMIC DNA]</scope>
    <source>
        <strain evidence="4 5">YC504</strain>
    </source>
</reference>
<dbReference type="AlphaFoldDB" id="A0A6G4XTN3"/>
<dbReference type="InterPro" id="IPR050639">
    <property type="entry name" value="SSR_resolvase"/>
</dbReference>
<dbReference type="Proteomes" id="UP000481109">
    <property type="component" value="Unassembled WGS sequence"/>
</dbReference>
<dbReference type="Gene3D" id="3.40.50.1390">
    <property type="entry name" value="Resolvase, N-terminal catalytic domain"/>
    <property type="match status" value="1"/>
</dbReference>